<feature type="signal peptide" evidence="1">
    <location>
        <begin position="1"/>
        <end position="21"/>
    </location>
</feature>
<evidence type="ECO:0008006" key="4">
    <source>
        <dbReference type="Google" id="ProtNLM"/>
    </source>
</evidence>
<feature type="chain" id="PRO_5045166571" description="Lipoprotein" evidence="1">
    <location>
        <begin position="22"/>
        <end position="202"/>
    </location>
</feature>
<evidence type="ECO:0000313" key="3">
    <source>
        <dbReference type="Proteomes" id="UP000741863"/>
    </source>
</evidence>
<sequence>MLKWFIFVALSTISVSIAACAPDENDEILTLEDIEASVEKEKNSDLNEEEVNDNVVIDSVMEEKVDVVAEEILSHRQYYKQFKDDQSDRFAEFDDDERFLADEIGQIEVMEEDGVEHVYHSYQMDIVRDGKVFIHLMTHEYVEKEGSFELINTTTNIEIHSIESGEQLELIDSDTGKVIDEANFTNDQVSKKYRGIHSGDQY</sequence>
<keyword evidence="1" id="KW-0732">Signal</keyword>
<accession>A0ABS2P7Q2</accession>
<evidence type="ECO:0000313" key="2">
    <source>
        <dbReference type="EMBL" id="MBM7631391.1"/>
    </source>
</evidence>
<protein>
    <recommendedName>
        <fullName evidence="4">Lipoprotein</fullName>
    </recommendedName>
</protein>
<reference evidence="2 3" key="1">
    <citation type="submission" date="2021-01" db="EMBL/GenBank/DDBJ databases">
        <title>Genomic Encyclopedia of Type Strains, Phase IV (KMG-IV): sequencing the most valuable type-strain genomes for metagenomic binning, comparative biology and taxonomic classification.</title>
        <authorList>
            <person name="Goeker M."/>
        </authorList>
    </citation>
    <scope>NUCLEOTIDE SEQUENCE [LARGE SCALE GENOMIC DNA]</scope>
    <source>
        <strain evidence="2 3">DSM 25540</strain>
    </source>
</reference>
<name>A0ABS2P7Q2_9BACL</name>
<comment type="caution">
    <text evidence="2">The sequence shown here is derived from an EMBL/GenBank/DDBJ whole genome shotgun (WGS) entry which is preliminary data.</text>
</comment>
<organism evidence="2 3">
    <name type="scientific">Geomicrobium sediminis</name>
    <dbReference type="NCBI Taxonomy" id="1347788"/>
    <lineage>
        <taxon>Bacteria</taxon>
        <taxon>Bacillati</taxon>
        <taxon>Bacillota</taxon>
        <taxon>Bacilli</taxon>
        <taxon>Bacillales</taxon>
        <taxon>Geomicrobium</taxon>
    </lineage>
</organism>
<dbReference type="RefSeq" id="WP_204695533.1">
    <property type="nucleotide sequence ID" value="NZ_JAFBEC010000001.1"/>
</dbReference>
<dbReference type="EMBL" id="JAFBEC010000001">
    <property type="protein sequence ID" value="MBM7631391.1"/>
    <property type="molecule type" value="Genomic_DNA"/>
</dbReference>
<gene>
    <name evidence="2" type="ORF">JOD17_000482</name>
</gene>
<dbReference type="Proteomes" id="UP000741863">
    <property type="component" value="Unassembled WGS sequence"/>
</dbReference>
<keyword evidence="3" id="KW-1185">Reference proteome</keyword>
<dbReference type="PROSITE" id="PS51257">
    <property type="entry name" value="PROKAR_LIPOPROTEIN"/>
    <property type="match status" value="1"/>
</dbReference>
<proteinExistence type="predicted"/>
<evidence type="ECO:0000256" key="1">
    <source>
        <dbReference type="SAM" id="SignalP"/>
    </source>
</evidence>